<proteinExistence type="predicted"/>
<reference evidence="2" key="1">
    <citation type="submission" date="2020-03" db="EMBL/GenBank/DDBJ databases">
        <title>The deep terrestrial virosphere.</title>
        <authorList>
            <person name="Holmfeldt K."/>
            <person name="Nilsson E."/>
            <person name="Simone D."/>
            <person name="Lopez-Fernandez M."/>
            <person name="Wu X."/>
            <person name="de Brujin I."/>
            <person name="Lundin D."/>
            <person name="Andersson A."/>
            <person name="Bertilsson S."/>
            <person name="Dopson M."/>
        </authorList>
    </citation>
    <scope>NUCLEOTIDE SEQUENCE</scope>
    <source>
        <strain evidence="2">MM415B04789</strain>
    </source>
</reference>
<keyword evidence="1" id="KW-1133">Transmembrane helix</keyword>
<dbReference type="EMBL" id="MT143049">
    <property type="protein sequence ID" value="QJA92227.1"/>
    <property type="molecule type" value="Genomic_DNA"/>
</dbReference>
<organism evidence="2">
    <name type="scientific">viral metagenome</name>
    <dbReference type="NCBI Taxonomy" id="1070528"/>
    <lineage>
        <taxon>unclassified sequences</taxon>
        <taxon>metagenomes</taxon>
        <taxon>organismal metagenomes</taxon>
    </lineage>
</organism>
<keyword evidence="1" id="KW-0472">Membrane</keyword>
<evidence type="ECO:0000313" key="2">
    <source>
        <dbReference type="EMBL" id="QJA92227.1"/>
    </source>
</evidence>
<accession>A0A6M3LAT0</accession>
<evidence type="ECO:0000256" key="1">
    <source>
        <dbReference type="SAM" id="Phobius"/>
    </source>
</evidence>
<sequence length="58" mass="6624">MIKLGWTFLVLATLYFAGVCIYGAGRLHEREEKVSQASCMQYFIEAESQGKHLKWVGK</sequence>
<dbReference type="AlphaFoldDB" id="A0A6M3LAT0"/>
<name>A0A6M3LAT0_9ZZZZ</name>
<keyword evidence="1" id="KW-0812">Transmembrane</keyword>
<gene>
    <name evidence="2" type="ORF">MM415B04789_0005</name>
</gene>
<protein>
    <submittedName>
        <fullName evidence="2">Uncharacterized protein</fullName>
    </submittedName>
</protein>
<feature type="transmembrane region" description="Helical" evidence="1">
    <location>
        <begin position="6"/>
        <end position="25"/>
    </location>
</feature>